<dbReference type="InterPro" id="IPR042178">
    <property type="entry name" value="Serpin_sf_1"/>
</dbReference>
<feature type="domain" description="Serpin" evidence="5">
    <location>
        <begin position="70"/>
        <end position="425"/>
    </location>
</feature>
<dbReference type="SMART" id="SM00093">
    <property type="entry name" value="SERPIN"/>
    <property type="match status" value="1"/>
</dbReference>
<dbReference type="Pfam" id="PF00079">
    <property type="entry name" value="Serpin"/>
    <property type="match status" value="1"/>
</dbReference>
<accession>A0A8C7ZM86</accession>
<dbReference type="Proteomes" id="UP000694383">
    <property type="component" value="Unplaced"/>
</dbReference>
<dbReference type="PANTHER" id="PTHR11461">
    <property type="entry name" value="SERINE PROTEASE INHIBITOR, SERPIN"/>
    <property type="match status" value="1"/>
</dbReference>
<evidence type="ECO:0000259" key="5">
    <source>
        <dbReference type="SMART" id="SM00093"/>
    </source>
</evidence>
<dbReference type="InterPro" id="IPR023795">
    <property type="entry name" value="Serpin_CS"/>
</dbReference>
<reference evidence="6" key="2">
    <citation type="submission" date="2025-09" db="UniProtKB">
        <authorList>
            <consortium name="Ensembl"/>
        </authorList>
    </citation>
    <scope>IDENTIFICATION</scope>
</reference>
<dbReference type="FunFam" id="2.10.310.10:FF:000001">
    <property type="entry name" value="Serpin family A member 1"/>
    <property type="match status" value="1"/>
</dbReference>
<dbReference type="InterPro" id="IPR000215">
    <property type="entry name" value="Serpin_fam"/>
</dbReference>
<dbReference type="InterPro" id="IPR042185">
    <property type="entry name" value="Serpin_sf_2"/>
</dbReference>
<dbReference type="PANTHER" id="PTHR11461:SF363">
    <property type="entry name" value="SERINE (OR CYSTEINE) PROTEINASE INHIBITOR, CLADE A (ALPHA-1 ANTIPROTEINASE, ANTITRYPSIN), MEMBER 1, LIKE PRECURSOR-RELATED"/>
    <property type="match status" value="1"/>
</dbReference>
<evidence type="ECO:0000256" key="3">
    <source>
        <dbReference type="ARBA" id="ARBA00023180"/>
    </source>
</evidence>
<dbReference type="PRINTS" id="PR00780">
    <property type="entry name" value="LEUSERPINII"/>
</dbReference>
<dbReference type="GO" id="GO:0005615">
    <property type="term" value="C:extracellular space"/>
    <property type="evidence" value="ECO:0007669"/>
    <property type="project" value="InterPro"/>
</dbReference>
<keyword evidence="7" id="KW-1185">Reference proteome</keyword>
<comment type="similarity">
    <text evidence="1 4">Belongs to the serpin family.</text>
</comment>
<evidence type="ECO:0000313" key="7">
    <source>
        <dbReference type="Proteomes" id="UP000694383"/>
    </source>
</evidence>
<evidence type="ECO:0000313" key="6">
    <source>
        <dbReference type="Ensembl" id="ENSOSIP00000042731.1"/>
    </source>
</evidence>
<organism evidence="6 7">
    <name type="scientific">Oryzias sinensis</name>
    <name type="common">Chinese medaka</name>
    <dbReference type="NCBI Taxonomy" id="183150"/>
    <lineage>
        <taxon>Eukaryota</taxon>
        <taxon>Metazoa</taxon>
        <taxon>Chordata</taxon>
        <taxon>Craniata</taxon>
        <taxon>Vertebrata</taxon>
        <taxon>Euteleostomi</taxon>
        <taxon>Actinopterygii</taxon>
        <taxon>Neopterygii</taxon>
        <taxon>Teleostei</taxon>
        <taxon>Neoteleostei</taxon>
        <taxon>Acanthomorphata</taxon>
        <taxon>Ovalentaria</taxon>
        <taxon>Atherinomorphae</taxon>
        <taxon>Beloniformes</taxon>
        <taxon>Adrianichthyidae</taxon>
        <taxon>Oryziinae</taxon>
        <taxon>Oryzias</taxon>
    </lineage>
</organism>
<dbReference type="AlphaFoldDB" id="A0A8C7ZM86"/>
<reference evidence="6" key="1">
    <citation type="submission" date="2025-08" db="UniProtKB">
        <authorList>
            <consortium name="Ensembl"/>
        </authorList>
    </citation>
    <scope>IDENTIFICATION</scope>
</reference>
<dbReference type="Gene3D" id="3.30.497.10">
    <property type="entry name" value="Antithrombin, subunit I, domain 2"/>
    <property type="match status" value="1"/>
</dbReference>
<dbReference type="SUPFAM" id="SSF56574">
    <property type="entry name" value="Serpins"/>
    <property type="match status" value="1"/>
</dbReference>
<protein>
    <submittedName>
        <fullName evidence="6">Serpin peptidase inhibitor, clade A (alpha-1 antiproteinase, antitrypsin), member 1</fullName>
    </submittedName>
</protein>
<evidence type="ECO:0000256" key="2">
    <source>
        <dbReference type="ARBA" id="ARBA00022729"/>
    </source>
</evidence>
<keyword evidence="3" id="KW-0325">Glycoprotein</keyword>
<keyword evidence="2" id="KW-0732">Signal</keyword>
<dbReference type="Gene3D" id="2.10.310.10">
    <property type="entry name" value="Serpins superfamily"/>
    <property type="match status" value="1"/>
</dbReference>
<dbReference type="Ensembl" id="ENSOSIT00000044974.1">
    <property type="protein sequence ID" value="ENSOSIP00000042731.1"/>
    <property type="gene ID" value="ENSOSIG00000020582.1"/>
</dbReference>
<dbReference type="GO" id="GO:0004867">
    <property type="term" value="F:serine-type endopeptidase inhibitor activity"/>
    <property type="evidence" value="ECO:0007669"/>
    <property type="project" value="InterPro"/>
</dbReference>
<sequence>MHVLFEYWSQKSAENKEATSYAVKMRGLFLSCALTALLLAAAWADHHHGHSHDGELTCHKLAPPNADFALALYKNFNAKTAAGQNIFFSSLGIATALSMLSTGARGDTHSQLFSALGYSAFSQEQVNEAYEHLFHMLGHSQQDQQLDVGNTAAVRSGFQPLESFLKGIKKHYSGEVFNVDFSKPQEATAELNKHIASKTNDKIKDMVKDLDPEMAMVLINYVYFRGQWEKPFDANLTTKADFYVDENTKVEVDMMKKTGRFDHYDDSENHTTVVVLPYKGNTSMMILLPNEGKMKQLEDFIDKDKIWHWHNSLFKNNVNFYMPKFSISVPTSLDDTLKEMGVTNAYGDKADFSGMSSEVMLKLSKASHQAVLSVDETGTEAAAGTTMEIMPMSMPENVMLNRPFVVLILEHSTRSVLFMGKINNPAAV</sequence>
<dbReference type="GeneTree" id="ENSGT00940000160877"/>
<dbReference type="FunFam" id="3.30.497.10:FF:000001">
    <property type="entry name" value="Serine protease inhibitor"/>
    <property type="match status" value="1"/>
</dbReference>
<dbReference type="InterPro" id="IPR036186">
    <property type="entry name" value="Serpin_sf"/>
</dbReference>
<dbReference type="FunFam" id="2.30.39.10:FF:000003">
    <property type="entry name" value="alpha-1-antitrypsin isoform X1"/>
    <property type="match status" value="1"/>
</dbReference>
<name>A0A8C7ZM86_9TELE</name>
<evidence type="ECO:0000256" key="4">
    <source>
        <dbReference type="RuleBase" id="RU000411"/>
    </source>
</evidence>
<dbReference type="PROSITE" id="PS00284">
    <property type="entry name" value="SERPIN"/>
    <property type="match status" value="1"/>
</dbReference>
<dbReference type="InterPro" id="IPR023796">
    <property type="entry name" value="Serpin_dom"/>
</dbReference>
<dbReference type="Gene3D" id="2.30.39.10">
    <property type="entry name" value="Alpha-1-antitrypsin, domain 1"/>
    <property type="match status" value="1"/>
</dbReference>
<evidence type="ECO:0000256" key="1">
    <source>
        <dbReference type="ARBA" id="ARBA00009500"/>
    </source>
</evidence>
<proteinExistence type="inferred from homology"/>